<feature type="transmembrane region" description="Helical" evidence="1">
    <location>
        <begin position="32"/>
        <end position="53"/>
    </location>
</feature>
<dbReference type="PANTHER" id="PTHR42109">
    <property type="entry name" value="UNPLACED GENOMIC SCAFFOLD UM_SCAF_CONTIG_1.265, WHOLE GENOME SHOTGUN SEQUENCE"/>
    <property type="match status" value="1"/>
</dbReference>
<feature type="transmembrane region" description="Helical" evidence="1">
    <location>
        <begin position="100"/>
        <end position="118"/>
    </location>
</feature>
<feature type="domain" description="DUF7702" evidence="2">
    <location>
        <begin position="3"/>
        <end position="234"/>
    </location>
</feature>
<sequence length="254" mass="27106">MTNNLCAAELAIYIALAIPTLYLLVQHGRPGFLGWLFLFVFCSLRIIGSALGLKSSSPTAGIISSVGLSPLLLATSGILHEARIYRVAGLNQKLEWAFALFYHIFVVGGVALTAAGSAKLQSHEEPAEKAEKIVKAGIAILTVCWVALVAATAITLIAPTKKSATRRAGTILLWTIAFALVFVGIRVFYSLVYLCTQQASLNPTTGSLAVRVILGFMSELIAVLAFIGAGIMTRSASKQTREQIDMLPVSHSPY</sequence>
<dbReference type="EMBL" id="CAJVOS010000027">
    <property type="protein sequence ID" value="CAG8128627.1"/>
    <property type="molecule type" value="Genomic_DNA"/>
</dbReference>
<evidence type="ECO:0000256" key="1">
    <source>
        <dbReference type="SAM" id="Phobius"/>
    </source>
</evidence>
<keyword evidence="1" id="KW-1133">Transmembrane helix</keyword>
<dbReference type="InterPro" id="IPR056119">
    <property type="entry name" value="DUF7702"/>
</dbReference>
<feature type="transmembrane region" description="Helical" evidence="1">
    <location>
        <begin position="171"/>
        <end position="189"/>
    </location>
</feature>
<comment type="caution">
    <text evidence="3">The sequence shown here is derived from an EMBL/GenBank/DDBJ whole genome shotgun (WGS) entry which is preliminary data.</text>
</comment>
<evidence type="ECO:0000259" key="2">
    <source>
        <dbReference type="Pfam" id="PF24800"/>
    </source>
</evidence>
<evidence type="ECO:0000313" key="3">
    <source>
        <dbReference type="EMBL" id="CAG8128627.1"/>
    </source>
</evidence>
<dbReference type="OrthoDB" id="2560628at2759"/>
<dbReference type="AlphaFoldDB" id="A0A9W4HRA6"/>
<protein>
    <recommendedName>
        <fullName evidence="2">DUF7702 domain-containing protein</fullName>
    </recommendedName>
</protein>
<feature type="transmembrane region" description="Helical" evidence="1">
    <location>
        <begin position="6"/>
        <end position="25"/>
    </location>
</feature>
<keyword evidence="1" id="KW-0472">Membrane</keyword>
<feature type="transmembrane region" description="Helical" evidence="1">
    <location>
        <begin position="209"/>
        <end position="231"/>
    </location>
</feature>
<accession>A0A9W4HRA6</accession>
<dbReference type="Pfam" id="PF24800">
    <property type="entry name" value="DUF7702"/>
    <property type="match status" value="1"/>
</dbReference>
<feature type="transmembrane region" description="Helical" evidence="1">
    <location>
        <begin position="59"/>
        <end position="79"/>
    </location>
</feature>
<evidence type="ECO:0000313" key="4">
    <source>
        <dbReference type="Proteomes" id="UP001153618"/>
    </source>
</evidence>
<name>A0A9W4HRA6_PENOL</name>
<proteinExistence type="predicted"/>
<gene>
    <name evidence="3" type="ORF">POLS_LOCUS5448</name>
</gene>
<dbReference type="PANTHER" id="PTHR42109:SF3">
    <property type="entry name" value="INTEGRAL MEMBRANE PROTEIN (AFU_ORTHOLOGUE AFUA_5G00100)"/>
    <property type="match status" value="1"/>
</dbReference>
<dbReference type="Proteomes" id="UP001153618">
    <property type="component" value="Unassembled WGS sequence"/>
</dbReference>
<keyword evidence="4" id="KW-1185">Reference proteome</keyword>
<keyword evidence="1" id="KW-0812">Transmembrane</keyword>
<feature type="transmembrane region" description="Helical" evidence="1">
    <location>
        <begin position="138"/>
        <end position="159"/>
    </location>
</feature>
<reference evidence="3" key="1">
    <citation type="submission" date="2021-07" db="EMBL/GenBank/DDBJ databases">
        <authorList>
            <person name="Branca A.L. A."/>
        </authorList>
    </citation>
    <scope>NUCLEOTIDE SEQUENCE</scope>
</reference>
<organism evidence="3 4">
    <name type="scientific">Penicillium olsonii</name>
    <dbReference type="NCBI Taxonomy" id="99116"/>
    <lineage>
        <taxon>Eukaryota</taxon>
        <taxon>Fungi</taxon>
        <taxon>Dikarya</taxon>
        <taxon>Ascomycota</taxon>
        <taxon>Pezizomycotina</taxon>
        <taxon>Eurotiomycetes</taxon>
        <taxon>Eurotiomycetidae</taxon>
        <taxon>Eurotiales</taxon>
        <taxon>Aspergillaceae</taxon>
        <taxon>Penicillium</taxon>
    </lineage>
</organism>